<name>K5WBL9_PHACS</name>
<dbReference type="EMBL" id="JH930468">
    <property type="protein sequence ID" value="EKM61318.1"/>
    <property type="molecule type" value="Genomic_DNA"/>
</dbReference>
<dbReference type="InterPro" id="IPR019378">
    <property type="entry name" value="GDP-Fuc_O-FucTrfase"/>
</dbReference>
<proteinExistence type="predicted"/>
<reference evidence="5 6" key="1">
    <citation type="journal article" date="2012" name="BMC Genomics">
        <title>Comparative genomics of the white-rot fungi, Phanerochaete carnosa and P. chrysosporium, to elucidate the genetic basis of the distinct wood types they colonize.</title>
        <authorList>
            <person name="Suzuki H."/>
            <person name="MacDonald J."/>
            <person name="Syed K."/>
            <person name="Salamov A."/>
            <person name="Hori C."/>
            <person name="Aerts A."/>
            <person name="Henrissat B."/>
            <person name="Wiebenga A."/>
            <person name="vanKuyk P.A."/>
            <person name="Barry K."/>
            <person name="Lindquist E."/>
            <person name="LaButti K."/>
            <person name="Lapidus A."/>
            <person name="Lucas S."/>
            <person name="Coutinho P."/>
            <person name="Gong Y."/>
            <person name="Samejima M."/>
            <person name="Mahadevan R."/>
            <person name="Abou-Zaid M."/>
            <person name="de Vries R.P."/>
            <person name="Igarashi K."/>
            <person name="Yadav J.S."/>
            <person name="Grigoriev I.V."/>
            <person name="Master E.R."/>
        </authorList>
    </citation>
    <scope>NUCLEOTIDE SEQUENCE [LARGE SCALE GENOMIC DNA]</scope>
    <source>
        <strain evidence="5 6">HHB-10118-sp</strain>
    </source>
</reference>
<dbReference type="Proteomes" id="UP000008370">
    <property type="component" value="Unassembled WGS sequence"/>
</dbReference>
<dbReference type="HOGENOM" id="CLU_032339_0_0_1"/>
<dbReference type="GeneID" id="18914196"/>
<dbReference type="InParanoid" id="K5WBL9"/>
<accession>K5WBL9</accession>
<dbReference type="CDD" id="cd11296">
    <property type="entry name" value="O-FucT_like"/>
    <property type="match status" value="1"/>
</dbReference>
<evidence type="ECO:0000256" key="1">
    <source>
        <dbReference type="ARBA" id="ARBA00022679"/>
    </source>
</evidence>
<keyword evidence="4" id="KW-0812">Transmembrane</keyword>
<dbReference type="GO" id="GO:0016740">
    <property type="term" value="F:transferase activity"/>
    <property type="evidence" value="ECO:0007669"/>
    <property type="project" value="UniProtKB-KW"/>
</dbReference>
<dbReference type="Pfam" id="PF10250">
    <property type="entry name" value="O-FucT"/>
    <property type="match status" value="1"/>
</dbReference>
<dbReference type="OrthoDB" id="423313at2759"/>
<gene>
    <name evidence="5" type="ORF">PHACADRAFT_247849</name>
</gene>
<dbReference type="RefSeq" id="XP_007390742.1">
    <property type="nucleotide sequence ID" value="XM_007390680.1"/>
</dbReference>
<evidence type="ECO:0000256" key="3">
    <source>
        <dbReference type="ARBA" id="ARBA00023277"/>
    </source>
</evidence>
<evidence type="ECO:0000313" key="6">
    <source>
        <dbReference type="Proteomes" id="UP000008370"/>
    </source>
</evidence>
<feature type="transmembrane region" description="Helical" evidence="4">
    <location>
        <begin position="47"/>
        <end position="67"/>
    </location>
</feature>
<protein>
    <submittedName>
        <fullName evidence="5">Uncharacterized protein</fullName>
    </submittedName>
</protein>
<keyword evidence="6" id="KW-1185">Reference proteome</keyword>
<evidence type="ECO:0000313" key="5">
    <source>
        <dbReference type="EMBL" id="EKM61318.1"/>
    </source>
</evidence>
<dbReference type="STRING" id="650164.K5WBL9"/>
<keyword evidence="3" id="KW-0119">Carbohydrate metabolism</keyword>
<keyword evidence="4" id="KW-0472">Membrane</keyword>
<dbReference type="Gene3D" id="3.40.50.11350">
    <property type="match status" value="1"/>
</dbReference>
<evidence type="ECO:0000256" key="2">
    <source>
        <dbReference type="ARBA" id="ARBA00023253"/>
    </source>
</evidence>
<evidence type="ECO:0000256" key="4">
    <source>
        <dbReference type="SAM" id="Phobius"/>
    </source>
</evidence>
<dbReference type="KEGG" id="pco:PHACADRAFT_247849"/>
<organism evidence="5 6">
    <name type="scientific">Phanerochaete carnosa (strain HHB-10118-sp)</name>
    <name type="common">White-rot fungus</name>
    <name type="synonym">Peniophora carnosa</name>
    <dbReference type="NCBI Taxonomy" id="650164"/>
    <lineage>
        <taxon>Eukaryota</taxon>
        <taxon>Fungi</taxon>
        <taxon>Dikarya</taxon>
        <taxon>Basidiomycota</taxon>
        <taxon>Agaricomycotina</taxon>
        <taxon>Agaricomycetes</taxon>
        <taxon>Polyporales</taxon>
        <taxon>Phanerochaetaceae</taxon>
        <taxon>Phanerochaete</taxon>
    </lineage>
</organism>
<dbReference type="AlphaFoldDB" id="K5WBL9"/>
<keyword evidence="4" id="KW-1133">Transmembrane helix</keyword>
<dbReference type="GO" id="GO:0006004">
    <property type="term" value="P:fucose metabolic process"/>
    <property type="evidence" value="ECO:0007669"/>
    <property type="project" value="UniProtKB-KW"/>
</dbReference>
<keyword evidence="2" id="KW-0294">Fucose metabolism</keyword>
<sequence length="506" mass="57880">MKETYGHIRTQSSAPLLPYADTTPPSTPFVTSFRSKGYPVPSRRKSAFVLCAFVSVISLGVLASFAIHSSRSFPVSPLSSSAQDVLDSPFNMPPPETHEDDVATLPDEYPPWVLGPPTQSFRDNLRNDTKYITSWLSAGWNNDVMTYMNLIYLGVVTDRVPIVAMFTPSHIGGDAPVITFGEVFDVPRFREESGVPLLEWLEVKDPESEEVDELGCWNIWEAVQYYEHFPRGSSIPDWLRLDISYTRAPDWVKQIPNYEHDKCSTFWSLARLAYPEDREKNLGNVLPSPHHGVSLDPDEHLLCYDYLYYACAAQMSEYDYSYAPQWKHVGQYMHWTKEIETIAGQYVNHVFGLPEDGPVPPYITIHVRHGDFKNWCWEAETIEDCFAPLPVIARRVREVQDEILERKGIYIPMTRVVMTSDETDEAWWDEVAALGWARMNHDEQHTEEQYGRWHPVILDAAIQSGGLGFVGTDRSTFSVLSRRRVLDWHDGAVRMVLWGRKGADDH</sequence>
<keyword evidence="1" id="KW-0808">Transferase</keyword>